<evidence type="ECO:0000313" key="3">
    <source>
        <dbReference type="Proteomes" id="UP001392437"/>
    </source>
</evidence>
<sequence length="438" mass="50679">MGNDEVQAKRHDLKTQRSHQVQAFRSQLHEPRTFDELHQFAAEDTTGFVTVDFDSWRQSPTELSELGFTYVPPLAQLDPPQKLDTEDWSAEHHHTRAVARTFLQSHSIRVKGRPRGDRDRESYWYGPSKFVEPDEVEEEALKIIRSFKSEAGTPCLVGFSIGYELNVLFVTYPRLRDEFSTIVDLQLVVRDLCCMDTYPSLRNTLIAFGLGCMKPRDPLRRLCAGNDAVRIALLLVNMLRLPTPPRPSMPTIENLGPEGKKREYSWRWNRAFRSRQFWNGGRPMPKELFPYTVMLMPRAEMGHKRLEFPFSAEGLSNYFKQYSPIASGISSQAKSIRYSKPRFGYLSFGSLESLDRFVEVVNKKVIEGRLWVVFSQYDPSIRPACSLEEHHRNIREDQMAQKEVKQEQRQEQRQNKQEVFDDAADEDIGGSIDTMFAS</sequence>
<comment type="caution">
    <text evidence="2">The sequence shown here is derived from an EMBL/GenBank/DDBJ whole genome shotgun (WGS) entry which is preliminary data.</text>
</comment>
<evidence type="ECO:0008006" key="4">
    <source>
        <dbReference type="Google" id="ProtNLM"/>
    </source>
</evidence>
<keyword evidence="3" id="KW-1185">Reference proteome</keyword>
<organism evidence="2 3">
    <name type="scientific">Apiospora kogelbergensis</name>
    <dbReference type="NCBI Taxonomy" id="1337665"/>
    <lineage>
        <taxon>Eukaryota</taxon>
        <taxon>Fungi</taxon>
        <taxon>Dikarya</taxon>
        <taxon>Ascomycota</taxon>
        <taxon>Pezizomycotina</taxon>
        <taxon>Sordariomycetes</taxon>
        <taxon>Xylariomycetidae</taxon>
        <taxon>Amphisphaeriales</taxon>
        <taxon>Apiosporaceae</taxon>
        <taxon>Apiospora</taxon>
    </lineage>
</organism>
<reference evidence="2 3" key="1">
    <citation type="submission" date="2023-01" db="EMBL/GenBank/DDBJ databases">
        <title>Analysis of 21 Apiospora genomes using comparative genomics revels a genus with tremendous synthesis potential of carbohydrate active enzymes and secondary metabolites.</title>
        <authorList>
            <person name="Sorensen T."/>
        </authorList>
    </citation>
    <scope>NUCLEOTIDE SEQUENCE [LARGE SCALE GENOMIC DNA]</scope>
    <source>
        <strain evidence="2 3">CBS 117206</strain>
    </source>
</reference>
<proteinExistence type="predicted"/>
<evidence type="ECO:0000256" key="1">
    <source>
        <dbReference type="SAM" id="MobiDB-lite"/>
    </source>
</evidence>
<dbReference type="AlphaFoldDB" id="A0AAW0QXY8"/>
<dbReference type="Proteomes" id="UP001392437">
    <property type="component" value="Unassembled WGS sequence"/>
</dbReference>
<name>A0AAW0QXY8_9PEZI</name>
<feature type="compositionally biased region" description="Basic and acidic residues" evidence="1">
    <location>
        <begin position="398"/>
        <end position="419"/>
    </location>
</feature>
<feature type="region of interest" description="Disordered" evidence="1">
    <location>
        <begin position="398"/>
        <end position="438"/>
    </location>
</feature>
<dbReference type="EMBL" id="JAQQWP010000006">
    <property type="protein sequence ID" value="KAK8115250.1"/>
    <property type="molecule type" value="Genomic_DNA"/>
</dbReference>
<protein>
    <recommendedName>
        <fullName evidence="4">RRM domain-containing protein</fullName>
    </recommendedName>
</protein>
<gene>
    <name evidence="2" type="ORF">PG999_007319</name>
</gene>
<accession>A0AAW0QXY8</accession>
<evidence type="ECO:0000313" key="2">
    <source>
        <dbReference type="EMBL" id="KAK8115250.1"/>
    </source>
</evidence>